<organism evidence="5">
    <name type="scientific">marine metagenome</name>
    <dbReference type="NCBI Taxonomy" id="408172"/>
    <lineage>
        <taxon>unclassified sequences</taxon>
        <taxon>metagenomes</taxon>
        <taxon>ecological metagenomes</taxon>
    </lineage>
</organism>
<dbReference type="CDD" id="cd03230">
    <property type="entry name" value="ABC_DR_subfamily_A"/>
    <property type="match status" value="1"/>
</dbReference>
<gene>
    <name evidence="5" type="ORF">METZ01_LOCUS155707</name>
</gene>
<keyword evidence="2" id="KW-0547">Nucleotide-binding</keyword>
<evidence type="ECO:0000256" key="2">
    <source>
        <dbReference type="ARBA" id="ARBA00022741"/>
    </source>
</evidence>
<dbReference type="InterPro" id="IPR003439">
    <property type="entry name" value="ABC_transporter-like_ATP-bd"/>
</dbReference>
<dbReference type="GO" id="GO:0005524">
    <property type="term" value="F:ATP binding"/>
    <property type="evidence" value="ECO:0007669"/>
    <property type="project" value="UniProtKB-KW"/>
</dbReference>
<keyword evidence="1" id="KW-0813">Transport</keyword>
<evidence type="ECO:0000256" key="3">
    <source>
        <dbReference type="ARBA" id="ARBA00022840"/>
    </source>
</evidence>
<dbReference type="SUPFAM" id="SSF52540">
    <property type="entry name" value="P-loop containing nucleoside triphosphate hydrolases"/>
    <property type="match status" value="1"/>
</dbReference>
<accession>A0A382AP98</accession>
<evidence type="ECO:0000259" key="4">
    <source>
        <dbReference type="PROSITE" id="PS50893"/>
    </source>
</evidence>
<feature type="domain" description="ABC transporter" evidence="4">
    <location>
        <begin position="7"/>
        <end position="232"/>
    </location>
</feature>
<dbReference type="InterPro" id="IPR027417">
    <property type="entry name" value="P-loop_NTPase"/>
</dbReference>
<name>A0A382AP98_9ZZZZ</name>
<keyword evidence="3" id="KW-0067">ATP-binding</keyword>
<dbReference type="Pfam" id="PF00005">
    <property type="entry name" value="ABC_tran"/>
    <property type="match status" value="1"/>
</dbReference>
<evidence type="ECO:0000256" key="1">
    <source>
        <dbReference type="ARBA" id="ARBA00022448"/>
    </source>
</evidence>
<dbReference type="InterPro" id="IPR003593">
    <property type="entry name" value="AAA+_ATPase"/>
</dbReference>
<protein>
    <recommendedName>
        <fullName evidence="4">ABC transporter domain-containing protein</fullName>
    </recommendedName>
</protein>
<reference evidence="5" key="1">
    <citation type="submission" date="2018-05" db="EMBL/GenBank/DDBJ databases">
        <authorList>
            <person name="Lanie J.A."/>
            <person name="Ng W.-L."/>
            <person name="Kazmierczak K.M."/>
            <person name="Andrzejewski T.M."/>
            <person name="Davidsen T.M."/>
            <person name="Wayne K.J."/>
            <person name="Tettelin H."/>
            <person name="Glass J.I."/>
            <person name="Rusch D."/>
            <person name="Podicherti R."/>
            <person name="Tsui H.-C.T."/>
            <person name="Winkler M.E."/>
        </authorList>
    </citation>
    <scope>NUCLEOTIDE SEQUENCE</scope>
</reference>
<dbReference type="PANTHER" id="PTHR42939">
    <property type="entry name" value="ABC TRANSPORTER ATP-BINDING PROTEIN ALBC-RELATED"/>
    <property type="match status" value="1"/>
</dbReference>
<proteinExistence type="predicted"/>
<dbReference type="PANTHER" id="PTHR42939:SF1">
    <property type="entry name" value="ABC TRANSPORTER ATP-BINDING PROTEIN ALBC-RELATED"/>
    <property type="match status" value="1"/>
</dbReference>
<dbReference type="PROSITE" id="PS50893">
    <property type="entry name" value="ABC_TRANSPORTER_2"/>
    <property type="match status" value="1"/>
</dbReference>
<dbReference type="AlphaFoldDB" id="A0A382AP98"/>
<evidence type="ECO:0000313" key="5">
    <source>
        <dbReference type="EMBL" id="SVB02853.1"/>
    </source>
</evidence>
<sequence>MESKKVIVARNIKKEYGQGLALSGLNLEVNSGQILGLIGPNGAGKSTFLQAVLGLVDVEGELEVLGLSPKKQRHELLKRVCSITDVAVMPKWMTVRQVLNYVSGVHPKFDLAKARKILSTTDIKTNSKIRTLSRGMVVQLHLAIVMAIDAELLVLDEPTLGLDLSYRKEFYSQLIEDYFDGNKTIIISTHQVEEIEGVLSDVVFLNRGKTVMSESLDALNQKYLELRPQVDFLEKAKSLKPLYIRTELGRPVYLYENVESEKLSAFGEVHPPAIADLFLAIMNRTNLQGENS</sequence>
<dbReference type="Gene3D" id="3.40.50.300">
    <property type="entry name" value="P-loop containing nucleotide triphosphate hydrolases"/>
    <property type="match status" value="1"/>
</dbReference>
<dbReference type="GO" id="GO:0016887">
    <property type="term" value="F:ATP hydrolysis activity"/>
    <property type="evidence" value="ECO:0007669"/>
    <property type="project" value="InterPro"/>
</dbReference>
<dbReference type="SMART" id="SM00382">
    <property type="entry name" value="AAA"/>
    <property type="match status" value="1"/>
</dbReference>
<dbReference type="InterPro" id="IPR051782">
    <property type="entry name" value="ABC_Transporter_VariousFunc"/>
</dbReference>
<dbReference type="EMBL" id="UINC01026075">
    <property type="protein sequence ID" value="SVB02853.1"/>
    <property type="molecule type" value="Genomic_DNA"/>
</dbReference>